<evidence type="ECO:0000259" key="1">
    <source>
        <dbReference type="Pfam" id="PF09346"/>
    </source>
</evidence>
<evidence type="ECO:0000313" key="2">
    <source>
        <dbReference type="EMBL" id="KRT95242.1"/>
    </source>
</evidence>
<dbReference type="RefSeq" id="WP_048353005.1">
    <property type="nucleotide sequence ID" value="NZ_CP023481.1"/>
</dbReference>
<protein>
    <submittedName>
        <fullName evidence="3">SMI1/KNR4 family protein</fullName>
    </submittedName>
</protein>
<evidence type="ECO:0000313" key="3">
    <source>
        <dbReference type="EMBL" id="MEC0485042.1"/>
    </source>
</evidence>
<evidence type="ECO:0000313" key="4">
    <source>
        <dbReference type="Proteomes" id="UP000036168"/>
    </source>
</evidence>
<dbReference type="InterPro" id="IPR037883">
    <property type="entry name" value="Knr4/Smi1-like_sf"/>
</dbReference>
<dbReference type="EMBL" id="JARRTL010000008">
    <property type="protein sequence ID" value="MEC0485042.1"/>
    <property type="molecule type" value="Genomic_DNA"/>
</dbReference>
<organism evidence="2 4">
    <name type="scientific">Bacillus glycinifermentans</name>
    <dbReference type="NCBI Taxonomy" id="1664069"/>
    <lineage>
        <taxon>Bacteria</taxon>
        <taxon>Bacillati</taxon>
        <taxon>Bacillota</taxon>
        <taxon>Bacilli</taxon>
        <taxon>Bacillales</taxon>
        <taxon>Bacillaceae</taxon>
        <taxon>Bacillus</taxon>
    </lineage>
</organism>
<gene>
    <name evidence="2" type="ORF">AB447_212090</name>
    <name evidence="3" type="ORF">P8828_09290</name>
</gene>
<dbReference type="OrthoDB" id="3375677at2"/>
<dbReference type="SUPFAM" id="SSF160631">
    <property type="entry name" value="SMI1/KNR4-like"/>
    <property type="match status" value="1"/>
</dbReference>
<dbReference type="EMBL" id="LECW02000004">
    <property type="protein sequence ID" value="KRT95242.1"/>
    <property type="molecule type" value="Genomic_DNA"/>
</dbReference>
<dbReference type="Gene3D" id="3.40.1580.10">
    <property type="entry name" value="SMI1/KNR4-like"/>
    <property type="match status" value="1"/>
</dbReference>
<dbReference type="STRING" id="1664069.BGLY_3087"/>
<reference evidence="2" key="2">
    <citation type="submission" date="2015-10" db="EMBL/GenBank/DDBJ databases">
        <authorList>
            <person name="Gilbert D.G."/>
        </authorList>
    </citation>
    <scope>NUCLEOTIDE SEQUENCE</scope>
    <source>
        <strain evidence="2">GO-13</strain>
    </source>
</reference>
<keyword evidence="5" id="KW-1185">Reference proteome</keyword>
<sequence length="165" mass="19282">MSKINQLITKIKSLPNCRIHEPVGLPEIDQTKQILPEDVKEFYRLCGGVSLYENEEYPIHIVSPEEFVLANPVIVGELCEEDISSNWYIICNDGKDEYLTIDLHEKRLGRCYDSFFNRHALIGESQIVAASFTDLFERLIRNRGHYWYWLESDFKSLGDAYDEEE</sequence>
<dbReference type="Proteomes" id="UP000036168">
    <property type="component" value="Unassembled WGS sequence"/>
</dbReference>
<reference evidence="2 4" key="1">
    <citation type="journal article" date="2015" name="Int. J. Syst. Evol. Microbiol.">
        <title>Bacillus glycinifermentans sp. nov., isolated from fermented soybean paste.</title>
        <authorList>
            <person name="Kim S.J."/>
            <person name="Dunlap C.A."/>
            <person name="Kwon S.W."/>
            <person name="Rooney A.P."/>
        </authorList>
    </citation>
    <scope>NUCLEOTIDE SEQUENCE [LARGE SCALE GENOMIC DNA]</scope>
    <source>
        <strain evidence="2 4">GO-13</strain>
    </source>
</reference>
<comment type="caution">
    <text evidence="2">The sequence shown here is derived from an EMBL/GenBank/DDBJ whole genome shotgun (WGS) entry which is preliminary data.</text>
</comment>
<reference evidence="3 5" key="3">
    <citation type="submission" date="2023-03" db="EMBL/GenBank/DDBJ databases">
        <title>Agriculturally important microbes genome sequencing.</title>
        <authorList>
            <person name="Dunlap C."/>
        </authorList>
    </citation>
    <scope>NUCLEOTIDE SEQUENCE [LARGE SCALE GENOMIC DNA]</scope>
    <source>
        <strain evidence="3 5">CBP-3203</strain>
    </source>
</reference>
<feature type="domain" description="Knr4/Smi1-like" evidence="1">
    <location>
        <begin position="35"/>
        <end position="138"/>
    </location>
</feature>
<dbReference type="Pfam" id="PF09346">
    <property type="entry name" value="SMI1_KNR4"/>
    <property type="match status" value="1"/>
</dbReference>
<evidence type="ECO:0000313" key="5">
    <source>
        <dbReference type="Proteomes" id="UP001341297"/>
    </source>
</evidence>
<dbReference type="InterPro" id="IPR018958">
    <property type="entry name" value="Knr4/Smi1-like_dom"/>
</dbReference>
<proteinExistence type="predicted"/>
<dbReference type="AlphaFoldDB" id="A0A0T6BUU5"/>
<name>A0A0T6BUU5_9BACI</name>
<accession>A0A0T6BUU5</accession>
<dbReference type="Proteomes" id="UP001341297">
    <property type="component" value="Unassembled WGS sequence"/>
</dbReference>